<dbReference type="PANTHER" id="PTHR33495">
    <property type="entry name" value="ANTI-SIGMA FACTOR ANTAGONIST TM_1081-RELATED-RELATED"/>
    <property type="match status" value="1"/>
</dbReference>
<evidence type="ECO:0000256" key="2">
    <source>
        <dbReference type="RuleBase" id="RU003749"/>
    </source>
</evidence>
<dbReference type="OrthoDB" id="9793697at2"/>
<accession>A0A1T4TAX7</accession>
<dbReference type="InterPro" id="IPR002645">
    <property type="entry name" value="STAS_dom"/>
</dbReference>
<dbReference type="RefSeq" id="WP_078763910.1">
    <property type="nucleotide sequence ID" value="NZ_FUWS01000017.1"/>
</dbReference>
<dbReference type="GO" id="GO:0043856">
    <property type="term" value="F:anti-sigma factor antagonist activity"/>
    <property type="evidence" value="ECO:0007669"/>
    <property type="project" value="InterPro"/>
</dbReference>
<dbReference type="InterPro" id="IPR036513">
    <property type="entry name" value="STAS_dom_sf"/>
</dbReference>
<reference evidence="4 5" key="1">
    <citation type="submission" date="2017-02" db="EMBL/GenBank/DDBJ databases">
        <authorList>
            <person name="Peterson S.W."/>
        </authorList>
    </citation>
    <scope>NUCLEOTIDE SEQUENCE [LARGE SCALE GENOMIC DNA]</scope>
    <source>
        <strain evidence="4 5">DSM 45154</strain>
    </source>
</reference>
<comment type="similarity">
    <text evidence="1 2">Belongs to the anti-sigma-factor antagonist family.</text>
</comment>
<dbReference type="NCBIfam" id="TIGR00377">
    <property type="entry name" value="ant_ant_sig"/>
    <property type="match status" value="1"/>
</dbReference>
<organism evidence="4 5">
    <name type="scientific">Marinactinospora thermotolerans DSM 45154</name>
    <dbReference type="NCBI Taxonomy" id="1122192"/>
    <lineage>
        <taxon>Bacteria</taxon>
        <taxon>Bacillati</taxon>
        <taxon>Actinomycetota</taxon>
        <taxon>Actinomycetes</taxon>
        <taxon>Streptosporangiales</taxon>
        <taxon>Nocardiopsidaceae</taxon>
        <taxon>Marinactinospora</taxon>
    </lineage>
</organism>
<evidence type="ECO:0000313" key="5">
    <source>
        <dbReference type="Proteomes" id="UP000190637"/>
    </source>
</evidence>
<dbReference type="EMBL" id="FUWS01000017">
    <property type="protein sequence ID" value="SKA37359.1"/>
    <property type="molecule type" value="Genomic_DNA"/>
</dbReference>
<protein>
    <recommendedName>
        <fullName evidence="2">Anti-sigma factor antagonist</fullName>
    </recommendedName>
</protein>
<feature type="domain" description="STAS" evidence="3">
    <location>
        <begin position="4"/>
        <end position="114"/>
    </location>
</feature>
<dbReference type="STRING" id="1122192.SAMN02745673_04689"/>
<dbReference type="Proteomes" id="UP000190637">
    <property type="component" value="Unassembled WGS sequence"/>
</dbReference>
<dbReference type="InterPro" id="IPR003658">
    <property type="entry name" value="Anti-sigma_ant"/>
</dbReference>
<name>A0A1T4TAX7_9ACTN</name>
<proteinExistence type="inferred from homology"/>
<dbReference type="PROSITE" id="PS50801">
    <property type="entry name" value="STAS"/>
    <property type="match status" value="1"/>
</dbReference>
<sequence>MPALKITSRTHDDGTVLVLEGEVDIATEDEFRTAVLDAVSERPHGRVVLDCDLLRFIDSSGLRVLIQCHKAAKERHSRLFVASASERVAQILHVTALDTRIPVVPTVDSALAEPLDAPGQG</sequence>
<dbReference type="Pfam" id="PF01740">
    <property type="entry name" value="STAS"/>
    <property type="match status" value="1"/>
</dbReference>
<gene>
    <name evidence="4" type="ORF">SAMN02745673_04689</name>
</gene>
<dbReference type="AlphaFoldDB" id="A0A1T4TAX7"/>
<evidence type="ECO:0000256" key="1">
    <source>
        <dbReference type="ARBA" id="ARBA00009013"/>
    </source>
</evidence>
<dbReference type="CDD" id="cd07043">
    <property type="entry name" value="STAS_anti-anti-sigma_factors"/>
    <property type="match status" value="1"/>
</dbReference>
<dbReference type="Gene3D" id="3.30.750.24">
    <property type="entry name" value="STAS domain"/>
    <property type="match status" value="1"/>
</dbReference>
<evidence type="ECO:0000259" key="3">
    <source>
        <dbReference type="PROSITE" id="PS50801"/>
    </source>
</evidence>
<dbReference type="PANTHER" id="PTHR33495:SF2">
    <property type="entry name" value="ANTI-SIGMA FACTOR ANTAGONIST TM_1081-RELATED"/>
    <property type="match status" value="1"/>
</dbReference>
<evidence type="ECO:0000313" key="4">
    <source>
        <dbReference type="EMBL" id="SKA37359.1"/>
    </source>
</evidence>
<dbReference type="SUPFAM" id="SSF52091">
    <property type="entry name" value="SpoIIaa-like"/>
    <property type="match status" value="1"/>
</dbReference>
<keyword evidence="5" id="KW-1185">Reference proteome</keyword>